<dbReference type="AlphaFoldDB" id="A0A1B8RM95"/>
<gene>
    <name evidence="3" type="ORF">CP373A1_12930</name>
</gene>
<keyword evidence="1" id="KW-0812">Transmembrane</keyword>
<accession>A0A1B8RM95</accession>
<keyword evidence="1" id="KW-1133">Transmembrane helix</keyword>
<feature type="transmembrane region" description="Helical" evidence="1">
    <location>
        <begin position="7"/>
        <end position="26"/>
    </location>
</feature>
<feature type="transmembrane region" description="Helical" evidence="1">
    <location>
        <begin position="80"/>
        <end position="97"/>
    </location>
</feature>
<feature type="transmembrane region" description="Helical" evidence="1">
    <location>
        <begin position="32"/>
        <end position="50"/>
    </location>
</feature>
<protein>
    <recommendedName>
        <fullName evidence="2">LiaF transmembrane domain-containing protein</fullName>
    </recommendedName>
</protein>
<comment type="caution">
    <text evidence="3">The sequence shown here is derived from an EMBL/GenBank/DDBJ whole genome shotgun (WGS) entry which is preliminary data.</text>
</comment>
<reference evidence="3 4" key="1">
    <citation type="submission" date="2016-06" db="EMBL/GenBank/DDBJ databases">
        <authorList>
            <person name="Kjaerup R.B."/>
            <person name="Dalgaard T.S."/>
            <person name="Juul-Madsen H.R."/>
        </authorList>
    </citation>
    <scope>NUCLEOTIDE SEQUENCE [LARGE SCALE GENOMIC DNA]</scope>
    <source>
        <strain evidence="3 4">373-A1</strain>
    </source>
</reference>
<keyword evidence="4" id="KW-1185">Reference proteome</keyword>
<dbReference type="OrthoDB" id="2249781at2"/>
<feature type="domain" description="LiaF transmembrane" evidence="2">
    <location>
        <begin position="7"/>
        <end position="103"/>
    </location>
</feature>
<dbReference type="Pfam" id="PF22570">
    <property type="entry name" value="LiaF-TM"/>
    <property type="match status" value="1"/>
</dbReference>
<evidence type="ECO:0000259" key="2">
    <source>
        <dbReference type="Pfam" id="PF22570"/>
    </source>
</evidence>
<proteinExistence type="predicted"/>
<evidence type="ECO:0000313" key="4">
    <source>
        <dbReference type="Proteomes" id="UP000092714"/>
    </source>
</evidence>
<dbReference type="RefSeq" id="WP_065254673.1">
    <property type="nucleotide sequence ID" value="NZ_JADMPW010000015.1"/>
</dbReference>
<dbReference type="eggNOG" id="COG4758">
    <property type="taxonomic scope" value="Bacteria"/>
</dbReference>
<dbReference type="InterPro" id="IPR054331">
    <property type="entry name" value="LiaF_TM"/>
</dbReference>
<dbReference type="EMBL" id="MAPZ01000025">
    <property type="protein sequence ID" value="OBY09999.1"/>
    <property type="molecule type" value="Genomic_DNA"/>
</dbReference>
<organism evidence="3 4">
    <name type="scientific">Clostridium paraputrificum</name>
    <dbReference type="NCBI Taxonomy" id="29363"/>
    <lineage>
        <taxon>Bacteria</taxon>
        <taxon>Bacillati</taxon>
        <taxon>Bacillota</taxon>
        <taxon>Clostridia</taxon>
        <taxon>Eubacteriales</taxon>
        <taxon>Clostridiaceae</taxon>
        <taxon>Clostridium</taxon>
    </lineage>
</organism>
<feature type="transmembrane region" description="Helical" evidence="1">
    <location>
        <begin position="57"/>
        <end position="74"/>
    </location>
</feature>
<name>A0A1B8RM95_9CLOT</name>
<sequence>MKKERIFWGLFLVIAGIALIVSKLGYFAGVNLFSLVATVFLVAIIIKSVFKMNFAGILFPLAFIGILFDDQLGITAITPWTVLIAATLGSIGLSIIFPKKKKWYGRNYDYDCNVIDVEDDSHIKLETLFSGSVKYVNSDSLEQVDLKCSFGGSTVYFDNAKLSGGKAIVRLDVNFAGVELYVPKTWTVVSNANISLGGIDEKNKGIGNGENILTLVGNVSFSGIEIIYI</sequence>
<dbReference type="Proteomes" id="UP000092714">
    <property type="component" value="Unassembled WGS sequence"/>
</dbReference>
<evidence type="ECO:0000313" key="3">
    <source>
        <dbReference type="EMBL" id="OBY09999.1"/>
    </source>
</evidence>
<keyword evidence="1" id="KW-0472">Membrane</keyword>
<evidence type="ECO:0000256" key="1">
    <source>
        <dbReference type="SAM" id="Phobius"/>
    </source>
</evidence>